<evidence type="ECO:0000256" key="13">
    <source>
        <dbReference type="RuleBase" id="RU364064"/>
    </source>
</evidence>
<dbReference type="GO" id="GO:0031419">
    <property type="term" value="F:cobalamin binding"/>
    <property type="evidence" value="ECO:0007669"/>
    <property type="project" value="UniProtKB-KW"/>
</dbReference>
<proteinExistence type="inferred from homology"/>
<evidence type="ECO:0000256" key="7">
    <source>
        <dbReference type="ARBA" id="ARBA00022741"/>
    </source>
</evidence>
<keyword evidence="6 13" id="KW-0237">DNA synthesis</keyword>
<feature type="domain" description="Ribonucleotide reductase large subunit C-terminal" evidence="14">
    <location>
        <begin position="74"/>
        <end position="551"/>
    </location>
</feature>
<dbReference type="AlphaFoldDB" id="A0A5M9HWY8"/>
<evidence type="ECO:0000256" key="8">
    <source>
        <dbReference type="ARBA" id="ARBA00023002"/>
    </source>
</evidence>
<protein>
    <recommendedName>
        <fullName evidence="4 13">Vitamin B12-dependent ribonucleotide reductase</fullName>
        <ecNumber evidence="3 13">1.17.4.1</ecNumber>
    </recommendedName>
</protein>
<dbReference type="NCBIfam" id="TIGR02504">
    <property type="entry name" value="NrdJ_Z"/>
    <property type="match status" value="1"/>
</dbReference>
<keyword evidence="17" id="KW-1185">Reference proteome</keyword>
<comment type="catalytic activity">
    <reaction evidence="12 13">
        <text>a 2'-deoxyribonucleoside 5'-diphosphate + [thioredoxin]-disulfide + H2O = a ribonucleoside 5'-diphosphate + [thioredoxin]-dithiol</text>
        <dbReference type="Rhea" id="RHEA:23252"/>
        <dbReference type="Rhea" id="RHEA-COMP:10698"/>
        <dbReference type="Rhea" id="RHEA-COMP:10700"/>
        <dbReference type="ChEBI" id="CHEBI:15377"/>
        <dbReference type="ChEBI" id="CHEBI:29950"/>
        <dbReference type="ChEBI" id="CHEBI:50058"/>
        <dbReference type="ChEBI" id="CHEBI:57930"/>
        <dbReference type="ChEBI" id="CHEBI:73316"/>
        <dbReference type="EC" id="1.17.4.1"/>
    </reaction>
</comment>
<evidence type="ECO:0000259" key="14">
    <source>
        <dbReference type="Pfam" id="PF02867"/>
    </source>
</evidence>
<dbReference type="PANTHER" id="PTHR43371:SF1">
    <property type="entry name" value="RIBONUCLEOSIDE-DIPHOSPHATE REDUCTASE"/>
    <property type="match status" value="1"/>
</dbReference>
<evidence type="ECO:0000313" key="16">
    <source>
        <dbReference type="EMBL" id="KAA8501258.1"/>
    </source>
</evidence>
<gene>
    <name evidence="16" type="ORF">FNY66_09125</name>
</gene>
<dbReference type="Gene3D" id="3.20.70.20">
    <property type="match status" value="1"/>
</dbReference>
<sequence length="765" mass="84923">MTVEEWLGEENQLGTDIWAKKYCNDGESFEQWLNRISGGNREVAEYIRQKKFLFGGRILSNRGLDQQGRKVTYSNCYVIDPPEDNIESIFDCAKKLARTYSYGGGCGVDISRLSPRGAKINNAAKETSGSVSFMELYSLVTALIGQNGRRGALMISIDCSHPDVEEFIDLKTDLEKVTKANISVRIHEDFMEAVKNNEDYLLHYTREATGETIEKKVNARELFRRIAETNWDYAEPGALFWDRIEGWNLLSNTEEFSYAGVNPCAEEPLPAGGSCLLGSINLAEFVNNAFTDHAEFDFEGLKHCVEVSVRALNEVLEEGLPLHPLKEQQDSVGEWRQIGLGIMGLADCLIKLGLTYGEEDAVNMCDNIGFAMADSAIAASALLAKEKGAFAKCNIEEIMSTPYFKANTSEKTRELVRKYGLRNSQLLTIAPTGTLSTMLGISGGIEPVYANYYERKTESLHGTDVYYKVYTKIVESYMKQHGLKSDSELPDYFVTAMTLDYKQRIDMQSIWQTHIDASISSTVNVPNRFTVEETEGLYLYAYEKGLKGITIFRDGCKRIGILNTSEKKEKESKKVSAGEGLKRGEILLVTDDVIGKKRKLTTGCGSLHCIALFDPHTGALLETYLSKGSTGGCNNFMVGLSRMISISARGGIDIETIVDQLNSSGSCPSYTARRVSRKDTSKGACCPMAVGNALMDMYNEMQAELAEYHGTSHVKMSRKTEKAPKPKAVTSEAETDKMYCPECGEPLVFEEGCNICKCCGWSKCH</sequence>
<dbReference type="InterPro" id="IPR050862">
    <property type="entry name" value="RdRp_reductase_class-2"/>
</dbReference>
<evidence type="ECO:0000256" key="5">
    <source>
        <dbReference type="ARBA" id="ARBA00022628"/>
    </source>
</evidence>
<dbReference type="GO" id="GO:0004748">
    <property type="term" value="F:ribonucleoside-diphosphate reductase activity, thioredoxin disulfide as acceptor"/>
    <property type="evidence" value="ECO:0007669"/>
    <property type="project" value="UniProtKB-EC"/>
</dbReference>
<accession>A0A5M9HWY8</accession>
<dbReference type="GO" id="GO:0000166">
    <property type="term" value="F:nucleotide binding"/>
    <property type="evidence" value="ECO:0007669"/>
    <property type="project" value="UniProtKB-KW"/>
</dbReference>
<evidence type="ECO:0000256" key="1">
    <source>
        <dbReference type="ARBA" id="ARBA00001922"/>
    </source>
</evidence>
<dbReference type="SUPFAM" id="SSF51998">
    <property type="entry name" value="PFL-like glycyl radical enzymes"/>
    <property type="match status" value="1"/>
</dbReference>
<reference evidence="16" key="1">
    <citation type="submission" date="2019-07" db="EMBL/GenBank/DDBJ databases">
        <authorList>
            <person name="Wongkuna S."/>
            <person name="Scaria J."/>
        </authorList>
    </citation>
    <scope>NUCLEOTIDE SEQUENCE [LARGE SCALE GENOMIC DNA]</scope>
    <source>
        <strain evidence="16">SW178</strain>
    </source>
</reference>
<keyword evidence="10 13" id="KW-0170">Cobalt</keyword>
<keyword evidence="7 13" id="KW-0547">Nucleotide-binding</keyword>
<dbReference type="Pfam" id="PF02867">
    <property type="entry name" value="Ribonuc_red_lgC"/>
    <property type="match status" value="1"/>
</dbReference>
<keyword evidence="8 13" id="KW-0560">Oxidoreductase</keyword>
<dbReference type="PRINTS" id="PR01183">
    <property type="entry name" value="RIBORDTASEM1"/>
</dbReference>
<dbReference type="InterPro" id="IPR013344">
    <property type="entry name" value="RNR_NrdJ/NrdZ"/>
</dbReference>
<evidence type="ECO:0000256" key="11">
    <source>
        <dbReference type="ARBA" id="ARBA00025437"/>
    </source>
</evidence>
<evidence type="ECO:0000259" key="15">
    <source>
        <dbReference type="Pfam" id="PF12637"/>
    </source>
</evidence>
<comment type="function">
    <text evidence="11 13">Catalyzes the reduction of ribonucleotides to deoxyribonucleotides. May function to provide a pool of deoxyribonucleotide precursors for DNA repair during oxygen limitation and/or for immediate growth after restoration of oxygen.</text>
</comment>
<evidence type="ECO:0000313" key="17">
    <source>
        <dbReference type="Proteomes" id="UP000322025"/>
    </source>
</evidence>
<organism evidence="16 17">
    <name type="scientific">Mediterraneibacter catenae</name>
    <dbReference type="NCBI Taxonomy" id="2594882"/>
    <lineage>
        <taxon>Bacteria</taxon>
        <taxon>Bacillati</taxon>
        <taxon>Bacillota</taxon>
        <taxon>Clostridia</taxon>
        <taxon>Lachnospirales</taxon>
        <taxon>Lachnospiraceae</taxon>
        <taxon>Mediterraneibacter</taxon>
    </lineage>
</organism>
<comment type="cofactor">
    <cofactor evidence="1 13">
        <name>adenosylcob(III)alamin</name>
        <dbReference type="ChEBI" id="CHEBI:18408"/>
    </cofactor>
</comment>
<dbReference type="EMBL" id="VMSO01000010">
    <property type="protein sequence ID" value="KAA8501258.1"/>
    <property type="molecule type" value="Genomic_DNA"/>
</dbReference>
<dbReference type="Pfam" id="PF12637">
    <property type="entry name" value="TSCPD"/>
    <property type="match status" value="1"/>
</dbReference>
<evidence type="ECO:0000256" key="9">
    <source>
        <dbReference type="ARBA" id="ARBA00023157"/>
    </source>
</evidence>
<dbReference type="InterPro" id="IPR024434">
    <property type="entry name" value="TSCPD_dom"/>
</dbReference>
<dbReference type="OrthoDB" id="9762933at2"/>
<keyword evidence="9" id="KW-1015">Disulfide bond</keyword>
<evidence type="ECO:0000256" key="12">
    <source>
        <dbReference type="ARBA" id="ARBA00047754"/>
    </source>
</evidence>
<evidence type="ECO:0000256" key="10">
    <source>
        <dbReference type="ARBA" id="ARBA00023285"/>
    </source>
</evidence>
<dbReference type="EC" id="1.17.4.1" evidence="3 13"/>
<dbReference type="PANTHER" id="PTHR43371">
    <property type="entry name" value="VITAMIN B12-DEPENDENT RIBONUCLEOTIDE REDUCTASE"/>
    <property type="match status" value="1"/>
</dbReference>
<feature type="domain" description="TSCPD" evidence="15">
    <location>
        <begin position="594"/>
        <end position="697"/>
    </location>
</feature>
<dbReference type="CDD" id="cd02888">
    <property type="entry name" value="RNR_II_dimer"/>
    <property type="match status" value="1"/>
</dbReference>
<keyword evidence="5 13" id="KW-0846">Cobalamin</keyword>
<dbReference type="GO" id="GO:0071897">
    <property type="term" value="P:DNA biosynthetic process"/>
    <property type="evidence" value="ECO:0007669"/>
    <property type="project" value="UniProtKB-KW"/>
</dbReference>
<dbReference type="RefSeq" id="WP_150310902.1">
    <property type="nucleotide sequence ID" value="NZ_VMSO01000010.1"/>
</dbReference>
<dbReference type="Proteomes" id="UP000322025">
    <property type="component" value="Unassembled WGS sequence"/>
</dbReference>
<comment type="caution">
    <text evidence="16">The sequence shown here is derived from an EMBL/GenBank/DDBJ whole genome shotgun (WGS) entry which is preliminary data.</text>
</comment>
<dbReference type="InterPro" id="IPR000788">
    <property type="entry name" value="RNR_lg_C"/>
</dbReference>
<evidence type="ECO:0000256" key="4">
    <source>
        <dbReference type="ARBA" id="ARBA00014409"/>
    </source>
</evidence>
<evidence type="ECO:0000256" key="2">
    <source>
        <dbReference type="ARBA" id="ARBA00007405"/>
    </source>
</evidence>
<comment type="similarity">
    <text evidence="2 13">Belongs to the ribonucleoside diphosphate reductase class-2 family.</text>
</comment>
<evidence type="ECO:0000256" key="3">
    <source>
        <dbReference type="ARBA" id="ARBA00012274"/>
    </source>
</evidence>
<evidence type="ECO:0000256" key="6">
    <source>
        <dbReference type="ARBA" id="ARBA00022634"/>
    </source>
</evidence>
<name>A0A5M9HWY8_9FIRM</name>